<dbReference type="InterPro" id="IPR050830">
    <property type="entry name" value="Fungal_FAS"/>
</dbReference>
<evidence type="ECO:0000256" key="1">
    <source>
        <dbReference type="ARBA" id="ARBA00022679"/>
    </source>
</evidence>
<dbReference type="Gene3D" id="2.40.30.10">
    <property type="entry name" value="Translation factors"/>
    <property type="match status" value="1"/>
</dbReference>
<organism evidence="2 3">
    <name type="scientific">Puccinia sorghi</name>
    <dbReference type="NCBI Taxonomy" id="27349"/>
    <lineage>
        <taxon>Eukaryota</taxon>
        <taxon>Fungi</taxon>
        <taxon>Dikarya</taxon>
        <taxon>Basidiomycota</taxon>
        <taxon>Pucciniomycotina</taxon>
        <taxon>Pucciniomycetes</taxon>
        <taxon>Pucciniales</taxon>
        <taxon>Pucciniaceae</taxon>
        <taxon>Puccinia</taxon>
    </lineage>
</organism>
<dbReference type="EMBL" id="LAVV01006108">
    <property type="protein sequence ID" value="KNZ60477.1"/>
    <property type="molecule type" value="Genomic_DNA"/>
</dbReference>
<comment type="caution">
    <text evidence="2">The sequence shown here is derived from an EMBL/GenBank/DDBJ whole genome shotgun (WGS) entry which is preliminary data.</text>
</comment>
<gene>
    <name evidence="2" type="ORF">VP01_1549g8</name>
</gene>
<dbReference type="AlphaFoldDB" id="A0A0L6VIU7"/>
<dbReference type="PANTHER" id="PTHR10982:SF21">
    <property type="entry name" value="FATTY ACID SYNTHASE SUBUNIT BETA"/>
    <property type="match status" value="1"/>
</dbReference>
<name>A0A0L6VIU7_9BASI</name>
<keyword evidence="1" id="KW-0808">Transferase</keyword>
<sequence length="309" mass="34668">MVGAEIREAQCGWQVQAGTCPFHLGATLQTLRTSSEQGHGKETLADLGVCLKPSAYKLDVRPLLRIMLFQFFSPFTGLVDMISSPIPNPQVSAAANLKSIYSGSLNSTLAQHIEKLYPAGPLVIPITKLYPTHNANEFRSFARVLIGVANAFINIIMTPPAPRLLQMSSWVSRKVLDRRLLLECMESWDRGWKVIMKHLFPKSIPGDLLARAHLSNRFDMRDKAPKLKVGDTVNRKAKIARMTNGKTGKTVSVKGTILLEKTPVMDVISSFFYRIQFEDFHATFMSEDDPEYKVPTNSTTDIFILKWKE</sequence>
<dbReference type="PANTHER" id="PTHR10982">
    <property type="entry name" value="MALONYL COA-ACYL CARRIER PROTEIN TRANSACYLASE"/>
    <property type="match status" value="1"/>
</dbReference>
<dbReference type="OrthoDB" id="364892at2759"/>
<evidence type="ECO:0000313" key="3">
    <source>
        <dbReference type="Proteomes" id="UP000037035"/>
    </source>
</evidence>
<dbReference type="Proteomes" id="UP000037035">
    <property type="component" value="Unassembled WGS sequence"/>
</dbReference>
<reference evidence="2 3" key="1">
    <citation type="submission" date="2015-08" db="EMBL/GenBank/DDBJ databases">
        <title>Next Generation Sequencing and Analysis of the Genome of Puccinia sorghi L Schw, the Causal Agent of Maize Common Rust.</title>
        <authorList>
            <person name="Rochi L."/>
            <person name="Burguener G."/>
            <person name="Darino M."/>
            <person name="Turjanski A."/>
            <person name="Kreff E."/>
            <person name="Dieguez M.J."/>
            <person name="Sacco F."/>
        </authorList>
    </citation>
    <scope>NUCLEOTIDE SEQUENCE [LARGE SCALE GENOMIC DNA]</scope>
    <source>
        <strain evidence="2 3">RO10H11247</strain>
    </source>
</reference>
<accession>A0A0L6VIU7</accession>
<dbReference type="VEuPathDB" id="FungiDB:VP01_1549g8"/>
<evidence type="ECO:0000313" key="2">
    <source>
        <dbReference type="EMBL" id="KNZ60477.1"/>
    </source>
</evidence>
<keyword evidence="3" id="KW-1185">Reference proteome</keyword>
<protein>
    <submittedName>
        <fullName evidence="2">Fatty acid synthase subunit beta</fullName>
    </submittedName>
</protein>
<dbReference type="STRING" id="27349.A0A0L6VIU7"/>
<dbReference type="Gene3D" id="3.10.129.10">
    <property type="entry name" value="Hotdog Thioesterase"/>
    <property type="match status" value="1"/>
</dbReference>
<dbReference type="GO" id="GO:0016740">
    <property type="term" value="F:transferase activity"/>
    <property type="evidence" value="ECO:0007669"/>
    <property type="project" value="UniProtKB-KW"/>
</dbReference>
<proteinExistence type="predicted"/>